<feature type="transmembrane region" description="Helical" evidence="9">
    <location>
        <begin position="55"/>
        <end position="72"/>
    </location>
</feature>
<evidence type="ECO:0000256" key="3">
    <source>
        <dbReference type="ARBA" id="ARBA00022475"/>
    </source>
</evidence>
<keyword evidence="7 9" id="KW-0472">Membrane</keyword>
<organism evidence="10 11">
    <name type="scientific">Amycolatopsis pigmentata</name>
    <dbReference type="NCBI Taxonomy" id="450801"/>
    <lineage>
        <taxon>Bacteria</taxon>
        <taxon>Bacillati</taxon>
        <taxon>Actinomycetota</taxon>
        <taxon>Actinomycetes</taxon>
        <taxon>Pseudonocardiales</taxon>
        <taxon>Pseudonocardiaceae</taxon>
        <taxon>Amycolatopsis</taxon>
    </lineage>
</organism>
<proteinExistence type="inferred from homology"/>
<evidence type="ECO:0000256" key="6">
    <source>
        <dbReference type="ARBA" id="ARBA00022989"/>
    </source>
</evidence>
<accession>A0ABW5FPI1</accession>
<keyword evidence="5" id="KW-0029">Amino-acid transport</keyword>
<evidence type="ECO:0000256" key="5">
    <source>
        <dbReference type="ARBA" id="ARBA00022970"/>
    </source>
</evidence>
<evidence type="ECO:0000313" key="11">
    <source>
        <dbReference type="Proteomes" id="UP001597417"/>
    </source>
</evidence>
<evidence type="ECO:0000313" key="10">
    <source>
        <dbReference type="EMBL" id="MFD2416540.1"/>
    </source>
</evidence>
<feature type="transmembrane region" description="Helical" evidence="9">
    <location>
        <begin position="112"/>
        <end position="132"/>
    </location>
</feature>
<evidence type="ECO:0000256" key="4">
    <source>
        <dbReference type="ARBA" id="ARBA00022692"/>
    </source>
</evidence>
<name>A0ABW5FPI1_9PSEU</name>
<sequence>MESHVHLPYRRRTPMAEQGRQLMTVVLDSLTASAVLLIVIMGLTLVLGVLEVINLAHAGFMAVGVYLTYALLRHGTGFFLACALAGAGTAVLGLVVEFLVVRRLYRRPIDTILATWGIALVIVQIITLVAGSQDKSITVPISGTLTILGTRYAGYQLLLVAIAAGLVAAMGLLVRFTEVGRTVRLVMSNEVMARGLGIDTTRVRQATFVVGAGLAGLGGGLIGPIESVSPQYATTLLIPAFLAVLVAGPSVSGMIIGSVVLATIETVFATYADPTYSTVVLVLSAVVILRFAPRGLGLSR</sequence>
<dbReference type="InterPro" id="IPR001851">
    <property type="entry name" value="ABC_transp_permease"/>
</dbReference>
<feature type="transmembrane region" description="Helical" evidence="9">
    <location>
        <begin position="152"/>
        <end position="174"/>
    </location>
</feature>
<dbReference type="InterPro" id="IPR052157">
    <property type="entry name" value="BCAA_transport_permease"/>
</dbReference>
<dbReference type="CDD" id="cd06582">
    <property type="entry name" value="TM_PBP1_LivH_like"/>
    <property type="match status" value="1"/>
</dbReference>
<evidence type="ECO:0000256" key="7">
    <source>
        <dbReference type="ARBA" id="ARBA00023136"/>
    </source>
</evidence>
<protein>
    <submittedName>
        <fullName evidence="10">Branched-chain amino acid ABC transporter permease</fullName>
    </submittedName>
</protein>
<dbReference type="EMBL" id="JBHUKR010000006">
    <property type="protein sequence ID" value="MFD2416540.1"/>
    <property type="molecule type" value="Genomic_DNA"/>
</dbReference>
<comment type="caution">
    <text evidence="10">The sequence shown here is derived from an EMBL/GenBank/DDBJ whole genome shotgun (WGS) entry which is preliminary data.</text>
</comment>
<dbReference type="RefSeq" id="WP_378263417.1">
    <property type="nucleotide sequence ID" value="NZ_JBHUKR010000006.1"/>
</dbReference>
<feature type="transmembrane region" description="Helical" evidence="9">
    <location>
        <begin position="236"/>
        <end position="262"/>
    </location>
</feature>
<dbReference type="Proteomes" id="UP001597417">
    <property type="component" value="Unassembled WGS sequence"/>
</dbReference>
<evidence type="ECO:0000256" key="1">
    <source>
        <dbReference type="ARBA" id="ARBA00004651"/>
    </source>
</evidence>
<gene>
    <name evidence="10" type="ORF">ACFSXZ_09360</name>
</gene>
<feature type="transmembrane region" description="Helical" evidence="9">
    <location>
        <begin position="78"/>
        <end position="100"/>
    </location>
</feature>
<keyword evidence="2" id="KW-0813">Transport</keyword>
<feature type="transmembrane region" description="Helical" evidence="9">
    <location>
        <begin position="30"/>
        <end position="50"/>
    </location>
</feature>
<dbReference type="PANTHER" id="PTHR11795">
    <property type="entry name" value="BRANCHED-CHAIN AMINO ACID TRANSPORT SYSTEM PERMEASE PROTEIN LIVH"/>
    <property type="match status" value="1"/>
</dbReference>
<evidence type="ECO:0000256" key="8">
    <source>
        <dbReference type="ARBA" id="ARBA00037998"/>
    </source>
</evidence>
<keyword evidence="11" id="KW-1185">Reference proteome</keyword>
<evidence type="ECO:0000256" key="2">
    <source>
        <dbReference type="ARBA" id="ARBA00022448"/>
    </source>
</evidence>
<comment type="subcellular location">
    <subcellularLocation>
        <location evidence="1">Cell membrane</location>
        <topology evidence="1">Multi-pass membrane protein</topology>
    </subcellularLocation>
</comment>
<dbReference type="PANTHER" id="PTHR11795:SF447">
    <property type="entry name" value="ABC TRANSPORTER PERMEASE PROTEIN"/>
    <property type="match status" value="1"/>
</dbReference>
<keyword evidence="6 9" id="KW-1133">Transmembrane helix</keyword>
<reference evidence="11" key="1">
    <citation type="journal article" date="2019" name="Int. J. Syst. Evol. Microbiol.">
        <title>The Global Catalogue of Microorganisms (GCM) 10K type strain sequencing project: providing services to taxonomists for standard genome sequencing and annotation.</title>
        <authorList>
            <consortium name="The Broad Institute Genomics Platform"/>
            <consortium name="The Broad Institute Genome Sequencing Center for Infectious Disease"/>
            <person name="Wu L."/>
            <person name="Ma J."/>
        </authorList>
    </citation>
    <scope>NUCLEOTIDE SEQUENCE [LARGE SCALE GENOMIC DNA]</scope>
    <source>
        <strain evidence="11">CGMCC 4.7645</strain>
    </source>
</reference>
<keyword evidence="3" id="KW-1003">Cell membrane</keyword>
<evidence type="ECO:0000256" key="9">
    <source>
        <dbReference type="SAM" id="Phobius"/>
    </source>
</evidence>
<dbReference type="Pfam" id="PF02653">
    <property type="entry name" value="BPD_transp_2"/>
    <property type="match status" value="1"/>
</dbReference>
<comment type="similarity">
    <text evidence="8">Belongs to the binding-protein-dependent transport system permease family. LivHM subfamily.</text>
</comment>
<feature type="transmembrane region" description="Helical" evidence="9">
    <location>
        <begin position="274"/>
        <end position="292"/>
    </location>
</feature>
<keyword evidence="4 9" id="KW-0812">Transmembrane</keyword>